<feature type="region of interest" description="Disordered" evidence="1">
    <location>
        <begin position="1"/>
        <end position="42"/>
    </location>
</feature>
<feature type="region of interest" description="Disordered" evidence="1">
    <location>
        <begin position="199"/>
        <end position="248"/>
    </location>
</feature>
<comment type="caution">
    <text evidence="3">The sequence shown here is derived from an EMBL/GenBank/DDBJ whole genome shotgun (WGS) entry which is preliminary data.</text>
</comment>
<organism evidence="3 4">
    <name type="scientific">Heterodermia speciosa</name>
    <dbReference type="NCBI Taxonomy" id="116794"/>
    <lineage>
        <taxon>Eukaryota</taxon>
        <taxon>Fungi</taxon>
        <taxon>Dikarya</taxon>
        <taxon>Ascomycota</taxon>
        <taxon>Pezizomycotina</taxon>
        <taxon>Lecanoromycetes</taxon>
        <taxon>OSLEUM clade</taxon>
        <taxon>Lecanoromycetidae</taxon>
        <taxon>Caliciales</taxon>
        <taxon>Physciaceae</taxon>
        <taxon>Heterodermia</taxon>
    </lineage>
</organism>
<dbReference type="InterPro" id="IPR037651">
    <property type="entry name" value="Swc3"/>
</dbReference>
<dbReference type="EMBL" id="CAJPDS010000004">
    <property type="protein sequence ID" value="CAF9906115.1"/>
    <property type="molecule type" value="Genomic_DNA"/>
</dbReference>
<gene>
    <name evidence="3" type="ORF">HETSPECPRED_006062</name>
</gene>
<reference evidence="3" key="1">
    <citation type="submission" date="2021-03" db="EMBL/GenBank/DDBJ databases">
        <authorList>
            <person name="Tagirdzhanova G."/>
        </authorList>
    </citation>
    <scope>NUCLEOTIDE SEQUENCE</scope>
</reference>
<dbReference type="InterPro" id="IPR057558">
    <property type="entry name" value="Swc3_dom"/>
</dbReference>
<evidence type="ECO:0000259" key="2">
    <source>
        <dbReference type="Pfam" id="PF24707"/>
    </source>
</evidence>
<feature type="region of interest" description="Disordered" evidence="1">
    <location>
        <begin position="295"/>
        <end position="354"/>
    </location>
</feature>
<evidence type="ECO:0000313" key="4">
    <source>
        <dbReference type="Proteomes" id="UP000664521"/>
    </source>
</evidence>
<dbReference type="Proteomes" id="UP000664521">
    <property type="component" value="Unassembled WGS sequence"/>
</dbReference>
<proteinExistence type="predicted"/>
<feature type="compositionally biased region" description="Polar residues" evidence="1">
    <location>
        <begin position="324"/>
        <end position="349"/>
    </location>
</feature>
<evidence type="ECO:0000313" key="3">
    <source>
        <dbReference type="EMBL" id="CAF9906115.1"/>
    </source>
</evidence>
<dbReference type="OrthoDB" id="5338195at2759"/>
<feature type="compositionally biased region" description="Low complexity" evidence="1">
    <location>
        <begin position="222"/>
        <end position="233"/>
    </location>
</feature>
<sequence>MTEKRRKSTRNRGEPPFKKRAATPSPPPQPQPTVIENEKGLPLKLQESQILPTLTEMQDQSLPDMEYQSIIESGVLAASIEQSRRKWAIEGVFERYWAKPSKKKNQDAQNPSKESMSRLGLCSLVIEPHVFETTLYTVREPQNTYHPPVTQSPVPARPFIPPVQPTFSPVDGVQGGPHGHPQPHPPQLSLPTFREGFAKFDTQGPSQSYHPPHSVPPPPAAVSPNAAVPSSSALEANGVQLQSPKPSPDPVIQMLATRAASDHGLKTLMKVVASGRASQVQLRDFQNHIDDLNAEIKAGRGPPPLSPPQAGNVQRPPPSAGAASLTSVSSQGVRQIQGPNDYRPNTYTQPVPIKVENPPKYYHQYQPLVKPKSVTQYKSDISAIVFDFGGTGDRFSFPRFSILEYLPGGNQVIVSFLVIRKGDPSLPGKYKENLSYYQPVTMRLSTPQSRTLEPLAKVVAPAEEVRKYMDSVFDKMSPTESRFLATRLPRAIEEDSQATKERSVLRDDPVCKNFYSPPNSLVPLVA</sequence>
<dbReference type="PANTHER" id="PTHR28108:SF1">
    <property type="entry name" value="SWR1-COMPLEX PROTEIN 3"/>
    <property type="match status" value="1"/>
</dbReference>
<dbReference type="AlphaFoldDB" id="A0A8H3I3P7"/>
<name>A0A8H3I3P7_9LECA</name>
<feature type="domain" description="SWR1-complex protein 3" evidence="2">
    <location>
        <begin position="50"/>
        <end position="140"/>
    </location>
</feature>
<dbReference type="Pfam" id="PF24707">
    <property type="entry name" value="Swc3"/>
    <property type="match status" value="1"/>
</dbReference>
<dbReference type="GO" id="GO:0140849">
    <property type="term" value="F:ATP-dependent H2AZ histone chaperone activity"/>
    <property type="evidence" value="ECO:0007669"/>
    <property type="project" value="InterPro"/>
</dbReference>
<protein>
    <recommendedName>
        <fullName evidence="2">SWR1-complex protein 3 domain-containing protein</fullName>
    </recommendedName>
</protein>
<accession>A0A8H3I3P7</accession>
<evidence type="ECO:0000256" key="1">
    <source>
        <dbReference type="SAM" id="MobiDB-lite"/>
    </source>
</evidence>
<feature type="compositionally biased region" description="Basic residues" evidence="1">
    <location>
        <begin position="1"/>
        <end position="10"/>
    </location>
</feature>
<keyword evidence="4" id="KW-1185">Reference proteome</keyword>
<dbReference type="GO" id="GO:0000812">
    <property type="term" value="C:Swr1 complex"/>
    <property type="evidence" value="ECO:0007669"/>
    <property type="project" value="InterPro"/>
</dbReference>
<dbReference type="PANTHER" id="PTHR28108">
    <property type="entry name" value="SWR1-COMPLEX PROTEIN 3"/>
    <property type="match status" value="1"/>
</dbReference>